<protein>
    <submittedName>
        <fullName evidence="1">Uncharacterized protein</fullName>
    </submittedName>
</protein>
<evidence type="ECO:0000313" key="2">
    <source>
        <dbReference type="Proteomes" id="UP000301309"/>
    </source>
</evidence>
<proteinExistence type="predicted"/>
<dbReference type="AlphaFoldDB" id="A0A4D4KLV8"/>
<keyword evidence="2" id="KW-1185">Reference proteome</keyword>
<gene>
    <name evidence="1" type="ORF">SVIO_001850</name>
</gene>
<evidence type="ECO:0000313" key="1">
    <source>
        <dbReference type="EMBL" id="GDY49562.1"/>
    </source>
</evidence>
<organism evidence="1 2">
    <name type="scientific">Streptomyces violaceusniger</name>
    <dbReference type="NCBI Taxonomy" id="68280"/>
    <lineage>
        <taxon>Bacteria</taxon>
        <taxon>Bacillati</taxon>
        <taxon>Actinomycetota</taxon>
        <taxon>Actinomycetes</taxon>
        <taxon>Kitasatosporales</taxon>
        <taxon>Streptomycetaceae</taxon>
        <taxon>Streptomyces</taxon>
        <taxon>Streptomyces violaceusniger group</taxon>
    </lineage>
</organism>
<dbReference type="EMBL" id="BJHW01000001">
    <property type="protein sequence ID" value="GDY49562.1"/>
    <property type="molecule type" value="Genomic_DNA"/>
</dbReference>
<dbReference type="Proteomes" id="UP000301309">
    <property type="component" value="Unassembled WGS sequence"/>
</dbReference>
<name>A0A4D4KLV8_STRVO</name>
<accession>A0A4D4KLV8</accession>
<comment type="caution">
    <text evidence="1">The sequence shown here is derived from an EMBL/GenBank/DDBJ whole genome shotgun (WGS) entry which is preliminary data.</text>
</comment>
<reference evidence="1 2" key="1">
    <citation type="journal article" date="2020" name="Int. J. Syst. Evol. Microbiol.">
        <title>Reclassification of Streptomyces castelarensis and Streptomyces sporoclivatus as later heterotypic synonyms of Streptomyces antimycoticus.</title>
        <authorList>
            <person name="Komaki H."/>
            <person name="Tamura T."/>
        </authorList>
    </citation>
    <scope>NUCLEOTIDE SEQUENCE [LARGE SCALE GENOMIC DNA]</scope>
    <source>
        <strain evidence="1 2">NBRC 13459</strain>
    </source>
</reference>
<sequence>MSVTAMVPVSCATAVPVIGVRASASPTPIAAIIRLSRMRNSGPLILFSVVSPHSGKRTVTVR</sequence>